<sequence length="676" mass="73447">MRWDFTIRRRLWFLVVAAILPTLLLAYCQISRCWEAYQQAQQGPEIVAVTRYLGDLTHELQKERGMSAGFIAGGGTTFVDELKKQRQETDAVLQRIDSGLQEAVAAGLINAAAMQEIRQRQSRIVTARTNVDALQEAGPILKEYTSFIQANFDLAIACARTTHDGRLVQTLLAAEMLAMAKEYAGLERANVSQALAGKQADAALRRKIADLQRAQEEHLLHFESLVPLEVLSMLSDAQKASHTLRAAEIAALVTNAMDGDHFDIEPNEWWKVQTARLGDYRQIQLVLAEEIKAQAAQTASQELRRLIGAVVICGLAILFVGGIGFQTARTIAKRTKRLTSSIRKIATGEASLQERLPCMEGELGEIAASFNQVLERLDKAGELCSSSSSSLASSGEELSRNAESVKRDITQSQNQSEEITRDVASMFESIRGASGSISSVSDSLQSASQSIQRLVDDMEKASKQANQASQTTQSAAEIVSQNSAQIERLESAAAEIGDVVQLIRDIADQTQLLSLNATIEASRAGEAGRGFAVVATEVKQLALQTSSAIEGIENRIAAIQSATSATTKSTTQVSDLFQKILNATELLTEVTQEQGRAATALSEEVGRVVESSQSARGNMDTTVDQTQAINQRLKSIDQLLNTAVVGMGQAYDASHDLSELASTMKEQMNMMLCRHN</sequence>
<name>A0A368KK87_9BACT</name>
<dbReference type="EMBL" id="QPEX01000045">
    <property type="protein sequence ID" value="RCS41177.1"/>
    <property type="molecule type" value="Genomic_DNA"/>
</dbReference>
<dbReference type="PROSITE" id="PS50885">
    <property type="entry name" value="HAMP"/>
    <property type="match status" value="1"/>
</dbReference>
<dbReference type="PROSITE" id="PS50111">
    <property type="entry name" value="CHEMOTAXIS_TRANSDUC_2"/>
    <property type="match status" value="1"/>
</dbReference>
<protein>
    <submittedName>
        <fullName evidence="8">Methyl-accepting chemotaxis protein</fullName>
    </submittedName>
</protein>
<feature type="domain" description="HAMP" evidence="7">
    <location>
        <begin position="329"/>
        <end position="382"/>
    </location>
</feature>
<organism evidence="8 9">
    <name type="scientific">Bremerella cremea</name>
    <dbReference type="NCBI Taxonomy" id="1031537"/>
    <lineage>
        <taxon>Bacteria</taxon>
        <taxon>Pseudomonadati</taxon>
        <taxon>Planctomycetota</taxon>
        <taxon>Planctomycetia</taxon>
        <taxon>Pirellulales</taxon>
        <taxon>Pirellulaceae</taxon>
        <taxon>Bremerella</taxon>
    </lineage>
</organism>
<dbReference type="GO" id="GO:0016020">
    <property type="term" value="C:membrane"/>
    <property type="evidence" value="ECO:0007669"/>
    <property type="project" value="InterPro"/>
</dbReference>
<dbReference type="InterPro" id="IPR003660">
    <property type="entry name" value="HAMP_dom"/>
</dbReference>
<evidence type="ECO:0000256" key="1">
    <source>
        <dbReference type="ARBA" id="ARBA00023224"/>
    </source>
</evidence>
<evidence type="ECO:0000259" key="6">
    <source>
        <dbReference type="PROSITE" id="PS50111"/>
    </source>
</evidence>
<dbReference type="RefSeq" id="WP_147274395.1">
    <property type="nucleotide sequence ID" value="NZ_QPEX01000045.1"/>
</dbReference>
<evidence type="ECO:0000313" key="8">
    <source>
        <dbReference type="EMBL" id="RCS41177.1"/>
    </source>
</evidence>
<accession>A0A368KK87</accession>
<reference evidence="8 9" key="1">
    <citation type="submission" date="2018-07" db="EMBL/GenBank/DDBJ databases">
        <title>Comparative genomes isolates from brazilian mangrove.</title>
        <authorList>
            <person name="De Araujo J.E."/>
            <person name="Taketani R.G."/>
            <person name="Silva M.C.P."/>
            <person name="Lourenco M.V."/>
            <person name="Oliveira V.M."/>
            <person name="Andreote F.D."/>
        </authorList>
    </citation>
    <scope>NUCLEOTIDE SEQUENCE [LARGE SCALE GENOMIC DNA]</scope>
    <source>
        <strain evidence="8 9">HEX PRIS-MGV</strain>
    </source>
</reference>
<dbReference type="CDD" id="cd06225">
    <property type="entry name" value="HAMP"/>
    <property type="match status" value="1"/>
</dbReference>
<dbReference type="Gene3D" id="6.10.340.10">
    <property type="match status" value="1"/>
</dbReference>
<evidence type="ECO:0000256" key="4">
    <source>
        <dbReference type="SAM" id="MobiDB-lite"/>
    </source>
</evidence>
<keyword evidence="5" id="KW-1133">Transmembrane helix</keyword>
<feature type="domain" description="Methyl-accepting transducer" evidence="6">
    <location>
        <begin position="394"/>
        <end position="641"/>
    </location>
</feature>
<dbReference type="AlphaFoldDB" id="A0A368KK87"/>
<dbReference type="Gene3D" id="1.10.287.950">
    <property type="entry name" value="Methyl-accepting chemotaxis protein"/>
    <property type="match status" value="1"/>
</dbReference>
<evidence type="ECO:0000256" key="3">
    <source>
        <dbReference type="PROSITE-ProRule" id="PRU00284"/>
    </source>
</evidence>
<keyword evidence="5" id="KW-0472">Membrane</keyword>
<feature type="region of interest" description="Disordered" evidence="4">
    <location>
        <begin position="451"/>
        <end position="475"/>
    </location>
</feature>
<keyword evidence="5" id="KW-0812">Transmembrane</keyword>
<gene>
    <name evidence="8" type="ORF">DTL42_21640</name>
</gene>
<dbReference type="Pfam" id="PF08376">
    <property type="entry name" value="NIT"/>
    <property type="match status" value="1"/>
</dbReference>
<dbReference type="GO" id="GO:0007165">
    <property type="term" value="P:signal transduction"/>
    <property type="evidence" value="ECO:0007669"/>
    <property type="project" value="UniProtKB-KW"/>
</dbReference>
<evidence type="ECO:0000256" key="2">
    <source>
        <dbReference type="ARBA" id="ARBA00029447"/>
    </source>
</evidence>
<evidence type="ECO:0000256" key="5">
    <source>
        <dbReference type="SAM" id="Phobius"/>
    </source>
</evidence>
<dbReference type="SMART" id="SM00304">
    <property type="entry name" value="HAMP"/>
    <property type="match status" value="1"/>
</dbReference>
<dbReference type="SMART" id="SM00283">
    <property type="entry name" value="MA"/>
    <property type="match status" value="1"/>
</dbReference>
<evidence type="ECO:0000259" key="7">
    <source>
        <dbReference type="PROSITE" id="PS50885"/>
    </source>
</evidence>
<comment type="caution">
    <text evidence="8">The sequence shown here is derived from an EMBL/GenBank/DDBJ whole genome shotgun (WGS) entry which is preliminary data.</text>
</comment>
<dbReference type="SUPFAM" id="SSF58104">
    <property type="entry name" value="Methyl-accepting chemotaxis protein (MCP) signaling domain"/>
    <property type="match status" value="1"/>
</dbReference>
<proteinExistence type="inferred from homology"/>
<feature type="compositionally biased region" description="Basic and acidic residues" evidence="4">
    <location>
        <begin position="397"/>
        <end position="409"/>
    </location>
</feature>
<dbReference type="InterPro" id="IPR004089">
    <property type="entry name" value="MCPsignal_dom"/>
</dbReference>
<feature type="compositionally biased region" description="Low complexity" evidence="4">
    <location>
        <begin position="463"/>
        <end position="475"/>
    </location>
</feature>
<dbReference type="Pfam" id="PF00672">
    <property type="entry name" value="HAMP"/>
    <property type="match status" value="1"/>
</dbReference>
<feature type="region of interest" description="Disordered" evidence="4">
    <location>
        <begin position="387"/>
        <end position="420"/>
    </location>
</feature>
<evidence type="ECO:0000313" key="9">
    <source>
        <dbReference type="Proteomes" id="UP000253562"/>
    </source>
</evidence>
<feature type="transmembrane region" description="Helical" evidence="5">
    <location>
        <begin position="306"/>
        <end position="328"/>
    </location>
</feature>
<dbReference type="InterPro" id="IPR013587">
    <property type="entry name" value="Nitrate/nitrite_sensing"/>
</dbReference>
<feature type="compositionally biased region" description="Low complexity" evidence="4">
    <location>
        <begin position="387"/>
        <end position="396"/>
    </location>
</feature>
<dbReference type="Proteomes" id="UP000253562">
    <property type="component" value="Unassembled WGS sequence"/>
</dbReference>
<keyword evidence="1 3" id="KW-0807">Transducer</keyword>
<dbReference type="Pfam" id="PF00015">
    <property type="entry name" value="MCPsignal"/>
    <property type="match status" value="1"/>
</dbReference>
<dbReference type="PANTHER" id="PTHR32089:SF112">
    <property type="entry name" value="LYSOZYME-LIKE PROTEIN-RELATED"/>
    <property type="match status" value="1"/>
</dbReference>
<comment type="similarity">
    <text evidence="2">Belongs to the methyl-accepting chemotaxis (MCP) protein family.</text>
</comment>
<dbReference type="OrthoDB" id="2379189at2"/>
<dbReference type="PANTHER" id="PTHR32089">
    <property type="entry name" value="METHYL-ACCEPTING CHEMOTAXIS PROTEIN MCPB"/>
    <property type="match status" value="1"/>
</dbReference>